<feature type="domain" description="DUF6534" evidence="2">
    <location>
        <begin position="172"/>
        <end position="260"/>
    </location>
</feature>
<keyword evidence="4" id="KW-1185">Reference proteome</keyword>
<dbReference type="InterPro" id="IPR045339">
    <property type="entry name" value="DUF6534"/>
</dbReference>
<sequence length="316" mass="35106">MSAQPVLDPRIAVGPTFVANILNWLLMGALLVQVFSYYQRFRNDRIGIRALVYGIFCLDLAQTIMLTFHGWWALVASWGRPDLLSHYPWTASMVPFMCGLVSAIVQIFYAQRIWILSPNRLTRVLAVVIVLTALAQGIGAMAGGMVAATARSFSRRTILEMKDQFTLWLAGSLAADALITGCMAYILARAKSRTSWKKSETLLSSLIIRTLETGALTMVGAAVELALFVLFPDKTFHYVPGYTLGKLYSNSLMLSLNIRRPHDATESASSRPTFSFDHRQAHSGTAVYVEQHTMRHLDVESSDNTLHGDTWIASKE</sequence>
<dbReference type="PANTHER" id="PTHR40465">
    <property type="entry name" value="CHROMOSOME 1, WHOLE GENOME SHOTGUN SEQUENCE"/>
    <property type="match status" value="1"/>
</dbReference>
<dbReference type="PANTHER" id="PTHR40465:SF1">
    <property type="entry name" value="DUF6534 DOMAIN-CONTAINING PROTEIN"/>
    <property type="match status" value="1"/>
</dbReference>
<dbReference type="AlphaFoldDB" id="A0AAD6S7E5"/>
<comment type="caution">
    <text evidence="3">The sequence shown here is derived from an EMBL/GenBank/DDBJ whole genome shotgun (WGS) entry which is preliminary data.</text>
</comment>
<feature type="transmembrane region" description="Helical" evidence="1">
    <location>
        <begin position="86"/>
        <end position="109"/>
    </location>
</feature>
<keyword evidence="1" id="KW-0472">Membrane</keyword>
<name>A0AAD6S7E5_9AGAR</name>
<protein>
    <recommendedName>
        <fullName evidence="2">DUF6534 domain-containing protein</fullName>
    </recommendedName>
</protein>
<feature type="transmembrane region" description="Helical" evidence="1">
    <location>
        <begin position="121"/>
        <end position="147"/>
    </location>
</feature>
<dbReference type="Pfam" id="PF20152">
    <property type="entry name" value="DUF6534"/>
    <property type="match status" value="1"/>
</dbReference>
<keyword evidence="1" id="KW-0812">Transmembrane</keyword>
<proteinExistence type="predicted"/>
<keyword evidence="1" id="KW-1133">Transmembrane helix</keyword>
<evidence type="ECO:0000313" key="3">
    <source>
        <dbReference type="EMBL" id="KAJ7021596.1"/>
    </source>
</evidence>
<evidence type="ECO:0000256" key="1">
    <source>
        <dbReference type="SAM" id="Phobius"/>
    </source>
</evidence>
<accession>A0AAD6S7E5</accession>
<feature type="transmembrane region" description="Helical" evidence="1">
    <location>
        <begin position="167"/>
        <end position="188"/>
    </location>
</feature>
<feature type="transmembrane region" description="Helical" evidence="1">
    <location>
        <begin position="50"/>
        <end position="74"/>
    </location>
</feature>
<dbReference type="Proteomes" id="UP001218188">
    <property type="component" value="Unassembled WGS sequence"/>
</dbReference>
<feature type="transmembrane region" description="Helical" evidence="1">
    <location>
        <begin position="17"/>
        <end position="38"/>
    </location>
</feature>
<organism evidence="3 4">
    <name type="scientific">Mycena alexandri</name>
    <dbReference type="NCBI Taxonomy" id="1745969"/>
    <lineage>
        <taxon>Eukaryota</taxon>
        <taxon>Fungi</taxon>
        <taxon>Dikarya</taxon>
        <taxon>Basidiomycota</taxon>
        <taxon>Agaricomycotina</taxon>
        <taxon>Agaricomycetes</taxon>
        <taxon>Agaricomycetidae</taxon>
        <taxon>Agaricales</taxon>
        <taxon>Marasmiineae</taxon>
        <taxon>Mycenaceae</taxon>
        <taxon>Mycena</taxon>
    </lineage>
</organism>
<gene>
    <name evidence="3" type="ORF">C8F04DRAFT_261861</name>
</gene>
<reference evidence="3" key="1">
    <citation type="submission" date="2023-03" db="EMBL/GenBank/DDBJ databases">
        <title>Massive genome expansion in bonnet fungi (Mycena s.s.) driven by repeated elements and novel gene families across ecological guilds.</title>
        <authorList>
            <consortium name="Lawrence Berkeley National Laboratory"/>
            <person name="Harder C.B."/>
            <person name="Miyauchi S."/>
            <person name="Viragh M."/>
            <person name="Kuo A."/>
            <person name="Thoen E."/>
            <person name="Andreopoulos B."/>
            <person name="Lu D."/>
            <person name="Skrede I."/>
            <person name="Drula E."/>
            <person name="Henrissat B."/>
            <person name="Morin E."/>
            <person name="Kohler A."/>
            <person name="Barry K."/>
            <person name="LaButti K."/>
            <person name="Morin E."/>
            <person name="Salamov A."/>
            <person name="Lipzen A."/>
            <person name="Mereny Z."/>
            <person name="Hegedus B."/>
            <person name="Baldrian P."/>
            <person name="Stursova M."/>
            <person name="Weitz H."/>
            <person name="Taylor A."/>
            <person name="Grigoriev I.V."/>
            <person name="Nagy L.G."/>
            <person name="Martin F."/>
            <person name="Kauserud H."/>
        </authorList>
    </citation>
    <scope>NUCLEOTIDE SEQUENCE</scope>
    <source>
        <strain evidence="3">CBHHK200</strain>
    </source>
</reference>
<dbReference type="EMBL" id="JARJCM010000227">
    <property type="protein sequence ID" value="KAJ7021596.1"/>
    <property type="molecule type" value="Genomic_DNA"/>
</dbReference>
<evidence type="ECO:0000313" key="4">
    <source>
        <dbReference type="Proteomes" id="UP001218188"/>
    </source>
</evidence>
<evidence type="ECO:0000259" key="2">
    <source>
        <dbReference type="Pfam" id="PF20152"/>
    </source>
</evidence>